<dbReference type="EMBL" id="SHKR01000011">
    <property type="protein sequence ID" value="RZU20592.1"/>
    <property type="molecule type" value="Genomic_DNA"/>
</dbReference>
<keyword evidence="1" id="KW-0812">Transmembrane</keyword>
<accession>A0A4Q7XBG9</accession>
<name>A0A4Q7XBG9_9ACTN</name>
<feature type="transmembrane region" description="Helical" evidence="1">
    <location>
        <begin position="193"/>
        <end position="212"/>
    </location>
</feature>
<keyword evidence="3" id="KW-1185">Reference proteome</keyword>
<keyword evidence="1" id="KW-0472">Membrane</keyword>
<evidence type="ECO:0000313" key="2">
    <source>
        <dbReference type="EMBL" id="RZU20592.1"/>
    </source>
</evidence>
<sequence>MRTLVDGFREMVHLIGDTFRLWWKNLLPMTTWWVAGFVGFTVCVQGAIWLAKHAHSSLGTGLFAVGVLLQITAAVGMIRTCAMSLYRWRDAASSESEETSDPTQRGLLELLAVTLLPLVAVWSAWGFFDQQVNSLSATYLVQNGTQPGSSFFKLGIHAWHGYLPALVILLVLRRLLQAVDDRWPSRPVKFAQVWAEAFFVLLTFVITPYAIAEGKVWFKDRSFWYWSLDWWGGLKDFFAGIHIPLPAGIEFLWGFFWESLWPLFKLGVAEPLTWLAITTVVFGHRVLSSGGVFRGTRLERRLGGQGEQPEAPQRGRFVELTYRAPDLVLGGLREKFYPAINAFRLVVRVGPVFLGVVCMVYTFWLLGNDWAFVAVQRLIGIHGQYWGLMNFEIADLIRSIVFEPLRIALLAAAFDLCISVGTQRRSEAAAAAKAKAEPKAEQPAPVRV</sequence>
<feature type="transmembrane region" description="Helical" evidence="1">
    <location>
        <begin position="148"/>
        <end position="172"/>
    </location>
</feature>
<proteinExistence type="predicted"/>
<dbReference type="OrthoDB" id="3804146at2"/>
<dbReference type="RefSeq" id="WP_130443325.1">
    <property type="nucleotide sequence ID" value="NZ_SHKR01000011.1"/>
</dbReference>
<dbReference type="Proteomes" id="UP000292027">
    <property type="component" value="Unassembled WGS sequence"/>
</dbReference>
<reference evidence="2 3" key="1">
    <citation type="journal article" date="2015" name="Stand. Genomic Sci.">
        <title>Genomic Encyclopedia of Bacterial and Archaeal Type Strains, Phase III: the genomes of soil and plant-associated and newly described type strains.</title>
        <authorList>
            <person name="Whitman W.B."/>
            <person name="Woyke T."/>
            <person name="Klenk H.P."/>
            <person name="Zhou Y."/>
            <person name="Lilburn T.G."/>
            <person name="Beck B.J."/>
            <person name="De Vos P."/>
            <person name="Vandamme P."/>
            <person name="Eisen J.A."/>
            <person name="Garrity G."/>
            <person name="Hugenholtz P."/>
            <person name="Kyrpides N.C."/>
        </authorList>
    </citation>
    <scope>NUCLEOTIDE SEQUENCE [LARGE SCALE GENOMIC DNA]</scope>
    <source>
        <strain evidence="2 3">VKM Ac-2540</strain>
    </source>
</reference>
<dbReference type="AlphaFoldDB" id="A0A4Q7XBG9"/>
<protein>
    <submittedName>
        <fullName evidence="2">Uncharacterized protein</fullName>
    </submittedName>
</protein>
<keyword evidence="1" id="KW-1133">Transmembrane helix</keyword>
<feature type="transmembrane region" description="Helical" evidence="1">
    <location>
        <begin position="63"/>
        <end position="86"/>
    </location>
</feature>
<evidence type="ECO:0000313" key="3">
    <source>
        <dbReference type="Proteomes" id="UP000292027"/>
    </source>
</evidence>
<feature type="transmembrane region" description="Helical" evidence="1">
    <location>
        <begin position="345"/>
        <end position="364"/>
    </location>
</feature>
<feature type="transmembrane region" description="Helical" evidence="1">
    <location>
        <begin position="30"/>
        <end position="51"/>
    </location>
</feature>
<feature type="transmembrane region" description="Helical" evidence="1">
    <location>
        <begin position="107"/>
        <end position="128"/>
    </location>
</feature>
<organism evidence="2 3">
    <name type="scientific">Kribbella rubisoli</name>
    <dbReference type="NCBI Taxonomy" id="3075929"/>
    <lineage>
        <taxon>Bacteria</taxon>
        <taxon>Bacillati</taxon>
        <taxon>Actinomycetota</taxon>
        <taxon>Actinomycetes</taxon>
        <taxon>Propionibacteriales</taxon>
        <taxon>Kribbellaceae</taxon>
        <taxon>Kribbella</taxon>
    </lineage>
</organism>
<gene>
    <name evidence="2" type="ORF">EV645_2827</name>
</gene>
<evidence type="ECO:0000256" key="1">
    <source>
        <dbReference type="SAM" id="Phobius"/>
    </source>
</evidence>
<comment type="caution">
    <text evidence="2">The sequence shown here is derived from an EMBL/GenBank/DDBJ whole genome shotgun (WGS) entry which is preliminary data.</text>
</comment>